<evidence type="ECO:0000313" key="4">
    <source>
        <dbReference type="Proteomes" id="UP000822184"/>
    </source>
</evidence>
<dbReference type="Proteomes" id="UP000631418">
    <property type="component" value="Unassembled WGS sequence"/>
</dbReference>
<dbReference type="InterPro" id="IPR009057">
    <property type="entry name" value="Homeodomain-like_sf"/>
</dbReference>
<dbReference type="EMBL" id="JADOEF010000001">
    <property type="protein sequence ID" value="MBF7811542.1"/>
    <property type="molecule type" value="Genomic_DNA"/>
</dbReference>
<gene>
    <name evidence="3" type="ORF">BCD95_004134</name>
    <name evidence="2" type="ORF">IS491_23305</name>
</gene>
<evidence type="ECO:0000313" key="3">
    <source>
        <dbReference type="EMBL" id="NSB15875.1"/>
    </source>
</evidence>
<dbReference type="EMBL" id="JABTDW010000001">
    <property type="protein sequence ID" value="NSB15875.1"/>
    <property type="molecule type" value="Genomic_DNA"/>
</dbReference>
<dbReference type="Proteomes" id="UP000822184">
    <property type="component" value="Unassembled WGS sequence"/>
</dbReference>
<proteinExistence type="predicted"/>
<dbReference type="SUPFAM" id="SSF46689">
    <property type="entry name" value="Homeodomain-like"/>
    <property type="match status" value="1"/>
</dbReference>
<accession>A0A1S8R6C2</accession>
<dbReference type="AlphaFoldDB" id="A0A1S8R6C2"/>
<dbReference type="RefSeq" id="WP_011969005.1">
    <property type="nucleotide sequence ID" value="NZ_CP073279.1"/>
</dbReference>
<name>A0A1S8R6C2_CLOBE</name>
<dbReference type="Gene3D" id="1.10.10.10">
    <property type="entry name" value="Winged helix-like DNA-binding domain superfamily/Winged helix DNA-binding domain"/>
    <property type="match status" value="1"/>
</dbReference>
<reference evidence="2" key="2">
    <citation type="submission" date="2020-11" db="EMBL/GenBank/DDBJ databases">
        <authorList>
            <person name="Thieme N."/>
            <person name="Liebl W."/>
            <person name="Zverlov V."/>
        </authorList>
    </citation>
    <scope>NUCLEOTIDE SEQUENCE</scope>
    <source>
        <strain evidence="2">NT08</strain>
    </source>
</reference>
<feature type="coiled-coil region" evidence="1">
    <location>
        <begin position="6"/>
        <end position="76"/>
    </location>
</feature>
<evidence type="ECO:0000313" key="2">
    <source>
        <dbReference type="EMBL" id="MBF7811542.1"/>
    </source>
</evidence>
<keyword evidence="1" id="KW-0175">Coiled coil</keyword>
<dbReference type="InterPro" id="IPR036388">
    <property type="entry name" value="WH-like_DNA-bd_sf"/>
</dbReference>
<sequence length="133" mass="15755">MENWTIEELQERISLYKDKIELLTKDNVRLYNEIEEIKVDTNVISSKEYDILLDNMELLKSELEKYKNLYFREKQKSKVHIVKKSKIVGRKPVSDELRNKVLDLKKQGSNIRSIAKELNIALGIVHKIINEQK</sequence>
<evidence type="ECO:0000256" key="1">
    <source>
        <dbReference type="SAM" id="Coils"/>
    </source>
</evidence>
<comment type="caution">
    <text evidence="3">The sequence shown here is derived from an EMBL/GenBank/DDBJ whole genome shotgun (WGS) entry which is preliminary data.</text>
</comment>
<organism evidence="3 4">
    <name type="scientific">Clostridium beijerinckii</name>
    <name type="common">Clostridium MP</name>
    <dbReference type="NCBI Taxonomy" id="1520"/>
    <lineage>
        <taxon>Bacteria</taxon>
        <taxon>Bacillati</taxon>
        <taxon>Bacillota</taxon>
        <taxon>Clostridia</taxon>
        <taxon>Eubacteriales</taxon>
        <taxon>Clostridiaceae</taxon>
        <taxon>Clostridium</taxon>
    </lineage>
</organism>
<reference evidence="3" key="1">
    <citation type="submission" date="2020-06" db="EMBL/GenBank/DDBJ databases">
        <title>Genomic insights into acetone-butanol-ethanol (ABE) fermentation by sequencing solventogenic clostridia strains.</title>
        <authorList>
            <person name="Brown S."/>
        </authorList>
    </citation>
    <scope>NUCLEOTIDE SEQUENCE</scope>
    <source>
        <strain evidence="3">DJ123</strain>
    </source>
</reference>
<protein>
    <submittedName>
        <fullName evidence="3">DNA invertase Pin-like site-specific DNA recombinase</fullName>
    </submittedName>
    <submittedName>
        <fullName evidence="2">Resolvase</fullName>
    </submittedName>
</protein>